<evidence type="ECO:0000313" key="2">
    <source>
        <dbReference type="Proteomes" id="UP000558488"/>
    </source>
</evidence>
<accession>A0A7J7Y944</accession>
<evidence type="ECO:0000313" key="1">
    <source>
        <dbReference type="EMBL" id="KAF6358473.1"/>
    </source>
</evidence>
<protein>
    <submittedName>
        <fullName evidence="1">Uncharacterized protein</fullName>
    </submittedName>
</protein>
<sequence length="139" mass="15446">MELIYCGLFLHPFVSTHTLHLTLSSCTHQFIGQKSKQNVFSNYTIPALGESVLWGRHLRSWQDRGAAGRTRWSRGRDLGEGAWETAVGTEGSFLQGHLNFCTVTVKPGQTEGVCPPGHTTRTWTPIGPEIRKIIVLEDA</sequence>
<organism evidence="1 2">
    <name type="scientific">Pipistrellus kuhlii</name>
    <name type="common">Kuhl's pipistrelle</name>
    <dbReference type="NCBI Taxonomy" id="59472"/>
    <lineage>
        <taxon>Eukaryota</taxon>
        <taxon>Metazoa</taxon>
        <taxon>Chordata</taxon>
        <taxon>Craniata</taxon>
        <taxon>Vertebrata</taxon>
        <taxon>Euteleostomi</taxon>
        <taxon>Mammalia</taxon>
        <taxon>Eutheria</taxon>
        <taxon>Laurasiatheria</taxon>
        <taxon>Chiroptera</taxon>
        <taxon>Yangochiroptera</taxon>
        <taxon>Vespertilionidae</taxon>
        <taxon>Pipistrellus</taxon>
    </lineage>
</organism>
<reference evidence="1 2" key="1">
    <citation type="journal article" date="2020" name="Nature">
        <title>Six reference-quality genomes reveal evolution of bat adaptations.</title>
        <authorList>
            <person name="Jebb D."/>
            <person name="Huang Z."/>
            <person name="Pippel M."/>
            <person name="Hughes G.M."/>
            <person name="Lavrichenko K."/>
            <person name="Devanna P."/>
            <person name="Winkler S."/>
            <person name="Jermiin L.S."/>
            <person name="Skirmuntt E.C."/>
            <person name="Katzourakis A."/>
            <person name="Burkitt-Gray L."/>
            <person name="Ray D.A."/>
            <person name="Sullivan K.A.M."/>
            <person name="Roscito J.G."/>
            <person name="Kirilenko B.M."/>
            <person name="Davalos L.M."/>
            <person name="Corthals A.P."/>
            <person name="Power M.L."/>
            <person name="Jones G."/>
            <person name="Ransome R.D."/>
            <person name="Dechmann D.K.N."/>
            <person name="Locatelli A.G."/>
            <person name="Puechmaille S.J."/>
            <person name="Fedrigo O."/>
            <person name="Jarvis E.D."/>
            <person name="Hiller M."/>
            <person name="Vernes S.C."/>
            <person name="Myers E.W."/>
            <person name="Teeling E.C."/>
        </authorList>
    </citation>
    <scope>NUCLEOTIDE SEQUENCE [LARGE SCALE GENOMIC DNA]</scope>
    <source>
        <strain evidence="1">MPipKuh1</strain>
        <tissue evidence="1">Flight muscle</tissue>
    </source>
</reference>
<dbReference type="EMBL" id="JACAGB010000006">
    <property type="protein sequence ID" value="KAF6358473.1"/>
    <property type="molecule type" value="Genomic_DNA"/>
</dbReference>
<gene>
    <name evidence="1" type="ORF">mPipKuh1_010300</name>
</gene>
<comment type="caution">
    <text evidence="1">The sequence shown here is derived from an EMBL/GenBank/DDBJ whole genome shotgun (WGS) entry which is preliminary data.</text>
</comment>
<name>A0A7J7Y944_PIPKU</name>
<keyword evidence="2" id="KW-1185">Reference proteome</keyword>
<dbReference type="AlphaFoldDB" id="A0A7J7Y944"/>
<proteinExistence type="predicted"/>
<dbReference type="Proteomes" id="UP000558488">
    <property type="component" value="Unassembled WGS sequence"/>
</dbReference>